<name>A0A0J8B619_BETVV</name>
<evidence type="ECO:0000313" key="2">
    <source>
        <dbReference type="Proteomes" id="UP000035740"/>
    </source>
</evidence>
<dbReference type="Gramene" id="KMS95247">
    <property type="protein sequence ID" value="KMS95247"/>
    <property type="gene ID" value="BVRB_010630"/>
</dbReference>
<keyword evidence="2" id="KW-1185">Reference proteome</keyword>
<dbReference type="AlphaFoldDB" id="A0A0J8B619"/>
<dbReference type="Proteomes" id="UP000035740">
    <property type="component" value="Unassembled WGS sequence"/>
</dbReference>
<evidence type="ECO:0000313" key="1">
    <source>
        <dbReference type="EMBL" id="KMS95247.1"/>
    </source>
</evidence>
<reference evidence="1 2" key="1">
    <citation type="journal article" date="2014" name="Nature">
        <title>The genome of the recently domesticated crop plant sugar beet (Beta vulgaris).</title>
        <authorList>
            <person name="Dohm J.C."/>
            <person name="Minoche A.E."/>
            <person name="Holtgrawe D."/>
            <person name="Capella-Gutierrez S."/>
            <person name="Zakrzewski F."/>
            <person name="Tafer H."/>
            <person name="Rupp O."/>
            <person name="Sorensen T.R."/>
            <person name="Stracke R."/>
            <person name="Reinhardt R."/>
            <person name="Goesmann A."/>
            <person name="Kraft T."/>
            <person name="Schulz B."/>
            <person name="Stadler P.F."/>
            <person name="Schmidt T."/>
            <person name="Gabaldon T."/>
            <person name="Lehrach H."/>
            <person name="Weisshaar B."/>
            <person name="Himmelbauer H."/>
        </authorList>
    </citation>
    <scope>NUCLEOTIDE SEQUENCE [LARGE SCALE GENOMIC DNA]</scope>
    <source>
        <tissue evidence="1">Taproot</tissue>
    </source>
</reference>
<dbReference type="EMBL" id="KQ090502">
    <property type="protein sequence ID" value="KMS95247.1"/>
    <property type="molecule type" value="Genomic_DNA"/>
</dbReference>
<sequence length="36" mass="4096">MIHKEKEEKNFNKASLVEVSFEGAWFTATVLEVIGI</sequence>
<accession>A0A0J8B619</accession>
<organism evidence="1 2">
    <name type="scientific">Beta vulgaris subsp. vulgaris</name>
    <name type="common">Beet</name>
    <dbReference type="NCBI Taxonomy" id="3555"/>
    <lineage>
        <taxon>Eukaryota</taxon>
        <taxon>Viridiplantae</taxon>
        <taxon>Streptophyta</taxon>
        <taxon>Embryophyta</taxon>
        <taxon>Tracheophyta</taxon>
        <taxon>Spermatophyta</taxon>
        <taxon>Magnoliopsida</taxon>
        <taxon>eudicotyledons</taxon>
        <taxon>Gunneridae</taxon>
        <taxon>Pentapetalae</taxon>
        <taxon>Caryophyllales</taxon>
        <taxon>Chenopodiaceae</taxon>
        <taxon>Betoideae</taxon>
        <taxon>Beta</taxon>
    </lineage>
</organism>
<protein>
    <submittedName>
        <fullName evidence="1">Uncharacterized protein</fullName>
    </submittedName>
</protein>
<proteinExistence type="predicted"/>
<gene>
    <name evidence="1" type="ORF">BVRB_010630</name>
</gene>